<accession>X1UAJ3</accession>
<reference evidence="1" key="1">
    <citation type="journal article" date="2014" name="Front. Microbiol.">
        <title>High frequency of phylogenetically diverse reductive dehalogenase-homologous genes in deep subseafloor sedimentary metagenomes.</title>
        <authorList>
            <person name="Kawai M."/>
            <person name="Futagami T."/>
            <person name="Toyoda A."/>
            <person name="Takaki Y."/>
            <person name="Nishi S."/>
            <person name="Hori S."/>
            <person name="Arai W."/>
            <person name="Tsubouchi T."/>
            <person name="Morono Y."/>
            <person name="Uchiyama I."/>
            <person name="Ito T."/>
            <person name="Fujiyama A."/>
            <person name="Inagaki F."/>
            <person name="Takami H."/>
        </authorList>
    </citation>
    <scope>NUCLEOTIDE SEQUENCE</scope>
    <source>
        <strain evidence="1">Expedition CK06-06</strain>
    </source>
</reference>
<dbReference type="EMBL" id="BARW01025999">
    <property type="protein sequence ID" value="GAJ14543.1"/>
    <property type="molecule type" value="Genomic_DNA"/>
</dbReference>
<gene>
    <name evidence="1" type="ORF">S12H4_42479</name>
</gene>
<feature type="non-terminal residue" evidence="1">
    <location>
        <position position="1"/>
    </location>
</feature>
<evidence type="ECO:0000313" key="1">
    <source>
        <dbReference type="EMBL" id="GAJ14543.1"/>
    </source>
</evidence>
<name>X1UAJ3_9ZZZZ</name>
<feature type="non-terminal residue" evidence="1">
    <location>
        <position position="260"/>
    </location>
</feature>
<protein>
    <submittedName>
        <fullName evidence="1">Uncharacterized protein</fullName>
    </submittedName>
</protein>
<comment type="caution">
    <text evidence="1">The sequence shown here is derived from an EMBL/GenBank/DDBJ whole genome shotgun (WGS) entry which is preliminary data.</text>
</comment>
<sequence>SPKAVSNLVFVDSIDGTSYSKFYQDVSGKETLIYLFDSKNTAIFISWSFPSGSLEDSFVDSHIKTIFKSANIPILSVSGIDPKTGLYNNFYLGLMDTPEGKLSGNGCYDDKGKFIILINNSNAVNPTYSQLVSFLQSDKTDQYLYKYVIPPQLPYYGSAESHVDLKHIQDIIDGTIQPSDPNICADFAERLHNNAEKAGIRCAYVSVDISGYSDPYGYGIPSDTSHALVAFNTTDKGLVYIDDTGISSYGPSSCDKIVDV</sequence>
<organism evidence="1">
    <name type="scientific">marine sediment metagenome</name>
    <dbReference type="NCBI Taxonomy" id="412755"/>
    <lineage>
        <taxon>unclassified sequences</taxon>
        <taxon>metagenomes</taxon>
        <taxon>ecological metagenomes</taxon>
    </lineage>
</organism>
<proteinExistence type="predicted"/>
<dbReference type="AlphaFoldDB" id="X1UAJ3"/>